<name>A0A4U3F047_9GAMM</name>
<keyword evidence="7" id="KW-0259">Enterobactin biosynthesis</keyword>
<dbReference type="SUPFAM" id="SSF56214">
    <property type="entry name" value="4'-phosphopantetheinyl transferase"/>
    <property type="match status" value="1"/>
</dbReference>
<dbReference type="InterPro" id="IPR003542">
    <property type="entry name" value="Enbac_synth_compD-like"/>
</dbReference>
<reference evidence="17 18" key="1">
    <citation type="journal article" date="2019" name="Sci. Rep.">
        <title>Differences in resource use lead to coexistence of seed-transmitted microbial populations.</title>
        <authorList>
            <person name="Torres-Cortes G."/>
            <person name="Garcia B.J."/>
            <person name="Compant S."/>
            <person name="Rezki S."/>
            <person name="Jones P."/>
            <person name="Preveaux A."/>
            <person name="Briand M."/>
            <person name="Roulet A."/>
            <person name="Bouchez O."/>
            <person name="Jacobson D."/>
            <person name="Barret M."/>
        </authorList>
    </citation>
    <scope>NUCLEOTIDE SEQUENCE [LARGE SCALE GENOMIC DNA]</scope>
    <source>
        <strain evidence="17 18">CFBP13511</strain>
    </source>
</reference>
<dbReference type="InterPro" id="IPR041354">
    <property type="entry name" value="4PPT_N"/>
</dbReference>
<dbReference type="Pfam" id="PF17837">
    <property type="entry name" value="4PPT_N"/>
    <property type="match status" value="1"/>
</dbReference>
<dbReference type="Proteomes" id="UP000306393">
    <property type="component" value="Unassembled WGS sequence"/>
</dbReference>
<dbReference type="PANTHER" id="PTHR38096">
    <property type="entry name" value="ENTEROBACTIN SYNTHASE COMPONENT D"/>
    <property type="match status" value="1"/>
</dbReference>
<comment type="catalytic activity">
    <reaction evidence="11">
        <text>apo-[peptidyl-carrier protein] + CoA = holo-[peptidyl-carrier protein] + adenosine 3',5'-bisphosphate + H(+)</text>
        <dbReference type="Rhea" id="RHEA:46228"/>
        <dbReference type="Rhea" id="RHEA-COMP:11479"/>
        <dbReference type="Rhea" id="RHEA-COMP:11480"/>
        <dbReference type="ChEBI" id="CHEBI:15378"/>
        <dbReference type="ChEBI" id="CHEBI:29999"/>
        <dbReference type="ChEBI" id="CHEBI:57287"/>
        <dbReference type="ChEBI" id="CHEBI:58343"/>
        <dbReference type="ChEBI" id="CHEBI:64479"/>
    </reaction>
</comment>
<dbReference type="RefSeq" id="WP_137269783.1">
    <property type="nucleotide sequence ID" value="NZ_JACYNM010000004.1"/>
</dbReference>
<keyword evidence="13" id="KW-0460">Magnesium</keyword>
<comment type="subunit">
    <text evidence="4">EntB, EntD, EntE, and EntF form a multienzyme complex called enterobactin synthase.</text>
</comment>
<dbReference type="Proteomes" id="UP000661012">
    <property type="component" value="Unassembled WGS sequence"/>
</dbReference>
<comment type="catalytic activity">
    <reaction evidence="10">
        <text>apo-[aryl-carrier protein] + CoA = holo-[aryl-carrier protein] + adenosine 3',5'-bisphosphate + H(+)</text>
        <dbReference type="Rhea" id="RHEA:48404"/>
        <dbReference type="Rhea" id="RHEA-COMP:15903"/>
        <dbReference type="Rhea" id="RHEA-COMP:17557"/>
        <dbReference type="ChEBI" id="CHEBI:15378"/>
        <dbReference type="ChEBI" id="CHEBI:29999"/>
        <dbReference type="ChEBI" id="CHEBI:57287"/>
        <dbReference type="ChEBI" id="CHEBI:58343"/>
        <dbReference type="ChEBI" id="CHEBI:64479"/>
    </reaction>
</comment>
<dbReference type="UniPathway" id="UPA00017"/>
<dbReference type="STRING" id="1219360.GCA_001571305_00438"/>
<feature type="binding site" evidence="12">
    <location>
        <position position="127"/>
    </location>
    <ligand>
        <name>CoA</name>
        <dbReference type="ChEBI" id="CHEBI:57287"/>
    </ligand>
</feature>
<dbReference type="GO" id="GO:0005886">
    <property type="term" value="C:plasma membrane"/>
    <property type="evidence" value="ECO:0007669"/>
    <property type="project" value="TreeGrafter"/>
</dbReference>
<protein>
    <recommendedName>
        <fullName evidence="5">Enterobactin synthase component D</fullName>
    </recommendedName>
    <alternativeName>
        <fullName evidence="8">4'-phosphopantetheinyl transferase EntD</fullName>
    </alternativeName>
    <alternativeName>
        <fullName evidence="9">Enterochelin synthase D</fullName>
    </alternativeName>
</protein>
<evidence type="ECO:0000313" key="19">
    <source>
        <dbReference type="Proteomes" id="UP000661012"/>
    </source>
</evidence>
<comment type="caution">
    <text evidence="17">The sequence shown here is derived from an EMBL/GenBank/DDBJ whole genome shotgun (WGS) entry which is preliminary data.</text>
</comment>
<dbReference type="EMBL" id="JACYNN010000002">
    <property type="protein sequence ID" value="MBD8105683.1"/>
    <property type="molecule type" value="Genomic_DNA"/>
</dbReference>
<evidence type="ECO:0000313" key="18">
    <source>
        <dbReference type="Proteomes" id="UP000306393"/>
    </source>
</evidence>
<dbReference type="GO" id="GO:0009239">
    <property type="term" value="P:enterobactin biosynthetic process"/>
    <property type="evidence" value="ECO:0007669"/>
    <property type="project" value="UniProtKB-UniPathway"/>
</dbReference>
<dbReference type="AlphaFoldDB" id="A0A4U3F047"/>
<evidence type="ECO:0000256" key="12">
    <source>
        <dbReference type="PIRSR" id="PIRSR603542-1"/>
    </source>
</evidence>
<comment type="pathway">
    <text evidence="2">Siderophore biosynthesis; enterobactin biosynthesis.</text>
</comment>
<proteinExistence type="inferred from homology"/>
<evidence type="ECO:0000256" key="11">
    <source>
        <dbReference type="ARBA" id="ARBA00049191"/>
    </source>
</evidence>
<keyword evidence="13" id="KW-0479">Metal-binding</keyword>
<comment type="similarity">
    <text evidence="3">Belongs to the P-Pant transferase superfamily. EntD family.</text>
</comment>
<evidence type="ECO:0000256" key="9">
    <source>
        <dbReference type="ARBA" id="ARBA00031996"/>
    </source>
</evidence>
<dbReference type="GO" id="GO:0000287">
    <property type="term" value="F:magnesium ion binding"/>
    <property type="evidence" value="ECO:0007669"/>
    <property type="project" value="InterPro"/>
</dbReference>
<evidence type="ECO:0000256" key="3">
    <source>
        <dbReference type="ARBA" id="ARBA00008342"/>
    </source>
</evidence>
<dbReference type="InterPro" id="IPR037143">
    <property type="entry name" value="4-PPantetheinyl_Trfase_dom_sf"/>
</dbReference>
<evidence type="ECO:0000256" key="7">
    <source>
        <dbReference type="ARBA" id="ARBA00023191"/>
    </source>
</evidence>
<feature type="binding site" evidence="12">
    <location>
        <position position="62"/>
    </location>
    <ligand>
        <name>CoA</name>
        <dbReference type="ChEBI" id="CHEBI:57287"/>
    </ligand>
</feature>
<reference evidence="16 19" key="2">
    <citation type="journal article" date="2020" name="FEMS Microbiol. Ecol.">
        <title>Temporal dynamics of bacterial communities during seed development and maturation.</title>
        <authorList>
            <person name="Chesneau G."/>
            <person name="Torres-Cortes G."/>
            <person name="Briand M."/>
            <person name="Darrasse A."/>
            <person name="Preveaux A."/>
            <person name="Marais C."/>
            <person name="Jacques M.A."/>
            <person name="Shade A."/>
            <person name="Barret M."/>
        </authorList>
    </citation>
    <scope>NUCLEOTIDE SEQUENCE [LARGE SCALE GENOMIC DNA]</scope>
    <source>
        <strain evidence="16 19">CFBP13732</strain>
    </source>
</reference>
<accession>A0A4U3F047</accession>
<feature type="binding site" evidence="13">
    <location>
        <position position="129"/>
    </location>
    <ligand>
        <name>Mg(2+)</name>
        <dbReference type="ChEBI" id="CHEBI:18420"/>
    </ligand>
</feature>
<feature type="binding site" evidence="12">
    <location>
        <begin position="106"/>
        <end position="107"/>
    </location>
    <ligand>
        <name>CoA</name>
        <dbReference type="ChEBI" id="CHEBI:57287"/>
    </ligand>
</feature>
<evidence type="ECO:0000256" key="6">
    <source>
        <dbReference type="ARBA" id="ARBA00022679"/>
    </source>
</evidence>
<evidence type="ECO:0000256" key="4">
    <source>
        <dbReference type="ARBA" id="ARBA00011503"/>
    </source>
</evidence>
<feature type="binding site" evidence="12">
    <location>
        <position position="176"/>
    </location>
    <ligand>
        <name>CoA</name>
        <dbReference type="ChEBI" id="CHEBI:57287"/>
    </ligand>
</feature>
<evidence type="ECO:0000256" key="8">
    <source>
        <dbReference type="ARBA" id="ARBA00029894"/>
    </source>
</evidence>
<feature type="domain" description="4'-phosphopantetheinyl transferase N-terminal" evidence="15">
    <location>
        <begin position="55"/>
        <end position="116"/>
    </location>
</feature>
<keyword evidence="6 17" id="KW-0808">Transferase</keyword>
<evidence type="ECO:0000256" key="5">
    <source>
        <dbReference type="ARBA" id="ARBA00019087"/>
    </source>
</evidence>
<dbReference type="Pfam" id="PF01648">
    <property type="entry name" value="ACPS"/>
    <property type="match status" value="1"/>
</dbReference>
<feature type="binding site" evidence="12">
    <location>
        <position position="172"/>
    </location>
    <ligand>
        <name>CoA</name>
        <dbReference type="ChEBI" id="CHEBI:57287"/>
    </ligand>
</feature>
<sequence length="244" mass="27129">MSALNISPSSPFITDCSLQPLPDAPDISLLDVRYDVAHFSESLFNRLNIPTPVHLQRAVKKRRAEYLASRYCLQQALASWGITDFVLSNGPDRAPLWPEGINGSLSHTHQQICALLTQRQDVIPGVDCETIMSEEMASETWKMLIGVGEKQRLAQSEVPFATALTVAFSVKESLYKALYPHIKQFMDFSAAEIVACSADLQSLRLRLTQTFSPIMTVGRIFEGRALLHADRVMTWVTASSSTEN</sequence>
<evidence type="ECO:0000256" key="13">
    <source>
        <dbReference type="PIRSR" id="PIRSR603542-2"/>
    </source>
</evidence>
<feature type="binding site" evidence="12">
    <location>
        <position position="70"/>
    </location>
    <ligand>
        <name>CoA</name>
        <dbReference type="ChEBI" id="CHEBI:57287"/>
    </ligand>
</feature>
<dbReference type="PRINTS" id="PR01399">
    <property type="entry name" value="ENTSNTHTASED"/>
</dbReference>
<evidence type="ECO:0000259" key="15">
    <source>
        <dbReference type="Pfam" id="PF17837"/>
    </source>
</evidence>
<comment type="cofactor">
    <cofactor evidence="13">
        <name>Mg(2+)</name>
        <dbReference type="ChEBI" id="CHEBI:18420"/>
    </cofactor>
</comment>
<evidence type="ECO:0000313" key="16">
    <source>
        <dbReference type="EMBL" id="MBD8105683.1"/>
    </source>
</evidence>
<evidence type="ECO:0000256" key="1">
    <source>
        <dbReference type="ARBA" id="ARBA00003937"/>
    </source>
</evidence>
<feature type="binding site" evidence="13">
    <location>
        <position position="127"/>
    </location>
    <ligand>
        <name>Mg(2+)</name>
        <dbReference type="ChEBI" id="CHEBI:18420"/>
    </ligand>
</feature>
<evidence type="ECO:0000256" key="10">
    <source>
        <dbReference type="ARBA" id="ARBA00049176"/>
    </source>
</evidence>
<comment type="function">
    <text evidence="1">Involved in the biosynthesis of the siderophore enterobactin (enterochelin), which is a macrocyclic trimeric lactone of N-(2,3-dihydroxybenzoyl)-serine. The serine trilactone serves as a scaffolding for the three catechol functionalities that provide hexadentate coordination for the tightly ligated iron(2+) atoms. Plays an essential role in the assembly of the enterobactin by catalyzing the transfer of the 4'-phosphopantetheine (Ppant) moiety from coenzyme A to the apo-domains of both EntB (ArCP domain) and EntF (PCP domain) to yield their holo-forms which make them competent for the activation of 2,3-dihydroxybenzoate (DHB) and L-serine, respectively.</text>
</comment>
<dbReference type="InterPro" id="IPR008278">
    <property type="entry name" value="4-PPantetheinyl_Trfase_dom"/>
</dbReference>
<evidence type="ECO:0000256" key="2">
    <source>
        <dbReference type="ARBA" id="ARBA00004993"/>
    </source>
</evidence>
<dbReference type="Gene3D" id="3.90.470.20">
    <property type="entry name" value="4'-phosphopantetheinyl transferase domain"/>
    <property type="match status" value="1"/>
</dbReference>
<dbReference type="EMBL" id="QGAC01000019">
    <property type="protein sequence ID" value="TKJ86571.1"/>
    <property type="molecule type" value="Genomic_DNA"/>
</dbReference>
<keyword evidence="19" id="KW-1185">Reference proteome</keyword>
<dbReference type="GO" id="GO:0008897">
    <property type="term" value="F:holo-[acyl-carrier-protein] synthase activity"/>
    <property type="evidence" value="ECO:0007669"/>
    <property type="project" value="InterPro"/>
</dbReference>
<feature type="domain" description="4'-phosphopantetheinyl transferase" evidence="14">
    <location>
        <begin position="125"/>
        <end position="211"/>
    </location>
</feature>
<dbReference type="GO" id="GO:0009366">
    <property type="term" value="C:enterobactin synthetase complex"/>
    <property type="evidence" value="ECO:0007669"/>
    <property type="project" value="InterPro"/>
</dbReference>
<dbReference type="PANTHER" id="PTHR38096:SF1">
    <property type="entry name" value="ENTEROBACTIN SYNTHASE COMPONENT D"/>
    <property type="match status" value="1"/>
</dbReference>
<gene>
    <name evidence="17" type="ORF">EpCFBP13511_18365</name>
    <name evidence="16" type="ORF">IFT93_04500</name>
</gene>
<evidence type="ECO:0000259" key="14">
    <source>
        <dbReference type="Pfam" id="PF01648"/>
    </source>
</evidence>
<dbReference type="OrthoDB" id="8210607at2"/>
<organism evidence="17 18">
    <name type="scientific">Erwinia persicina</name>
    <dbReference type="NCBI Taxonomy" id="55211"/>
    <lineage>
        <taxon>Bacteria</taxon>
        <taxon>Pseudomonadati</taxon>
        <taxon>Pseudomonadota</taxon>
        <taxon>Gammaproteobacteria</taxon>
        <taxon>Enterobacterales</taxon>
        <taxon>Erwiniaceae</taxon>
        <taxon>Erwinia</taxon>
    </lineage>
</organism>
<evidence type="ECO:0000313" key="17">
    <source>
        <dbReference type="EMBL" id="TKJ86571.1"/>
    </source>
</evidence>